<comment type="caution">
    <text evidence="7">The sequence shown here is derived from an EMBL/GenBank/DDBJ whole genome shotgun (WGS) entry which is preliminary data.</text>
</comment>
<evidence type="ECO:0000256" key="3">
    <source>
        <dbReference type="ARBA" id="ARBA00022989"/>
    </source>
</evidence>
<dbReference type="EMBL" id="JADHEI010000028">
    <property type="protein sequence ID" value="MBF2735001.1"/>
    <property type="molecule type" value="Genomic_DNA"/>
</dbReference>
<feature type="transmembrane region" description="Helical" evidence="5">
    <location>
        <begin position="49"/>
        <end position="77"/>
    </location>
</feature>
<keyword evidence="2 5" id="KW-0812">Transmembrane</keyword>
<evidence type="ECO:0000256" key="2">
    <source>
        <dbReference type="ARBA" id="ARBA00022692"/>
    </source>
</evidence>
<dbReference type="AlphaFoldDB" id="A0A930UFU7"/>
<evidence type="ECO:0000256" key="1">
    <source>
        <dbReference type="ARBA" id="ARBA00004370"/>
    </source>
</evidence>
<dbReference type="InterPro" id="IPR011990">
    <property type="entry name" value="TPR-like_helical_dom_sf"/>
</dbReference>
<dbReference type="InterPro" id="IPR010817">
    <property type="entry name" value="HemY_N"/>
</dbReference>
<name>A0A930UFU7_9GAMM</name>
<dbReference type="Pfam" id="PF07219">
    <property type="entry name" value="HemY_N"/>
    <property type="match status" value="1"/>
</dbReference>
<sequence length="393" mass="41994">MRAKAIAFFALLLAALLGLLWLHFRYLNLPVEFSVGGAGDLREVSTNLGVIVLVAILGSVVLLVAWKLFYLLAFLPLHLKQWNVRRKERRRMQNVSDGLQALVLGDGDAQRKNFSAAGAAGVAPAVSYYLAALAAPDSSKRQGLLKKAAGADGDPMIQAMATAQMRINASMPGEAAEVLRMAGAATSKANRPLSLLLEACEKSGDIRGALDVAQTLLERSPSPLLRQRIGHLAGELLKNEGSPDAIRGLVGSVRKSHPSSPTSIAIAAAKRLAAVKDEAGASNILGQAWSQSQDAEILAAIAKHGSAELVQKILGQSDELLRRQPDDLELMCALADLAMREKILGQARKLLADALRLKESRPVYLRLARLAELEGKATEESGRLYRLAAQAGD</sequence>
<protein>
    <recommendedName>
        <fullName evidence="6">HemY N-terminal domain-containing protein</fullName>
    </recommendedName>
</protein>
<dbReference type="Gene3D" id="1.25.40.10">
    <property type="entry name" value="Tetratricopeptide repeat domain"/>
    <property type="match status" value="1"/>
</dbReference>
<proteinExistence type="predicted"/>
<feature type="domain" description="HemY N-terminal" evidence="6">
    <location>
        <begin position="43"/>
        <end position="135"/>
    </location>
</feature>
<evidence type="ECO:0000313" key="7">
    <source>
        <dbReference type="EMBL" id="MBF2735001.1"/>
    </source>
</evidence>
<dbReference type="Proteomes" id="UP000604381">
    <property type="component" value="Unassembled WGS sequence"/>
</dbReference>
<comment type="subcellular location">
    <subcellularLocation>
        <location evidence="1">Membrane</location>
    </subcellularLocation>
</comment>
<evidence type="ECO:0000256" key="5">
    <source>
        <dbReference type="SAM" id="Phobius"/>
    </source>
</evidence>
<reference evidence="7" key="1">
    <citation type="submission" date="2020-10" db="EMBL/GenBank/DDBJ databases">
        <title>An improved Amphimedon queenslandica hologenome assembly reveals how three proteobacterial symbionts can extend the metabolic phenotypic of their marine sponge host.</title>
        <authorList>
            <person name="Degnan B."/>
            <person name="Degnan S."/>
            <person name="Xiang X."/>
        </authorList>
    </citation>
    <scope>NUCLEOTIDE SEQUENCE</scope>
    <source>
        <strain evidence="7">AqS2</strain>
    </source>
</reference>
<dbReference type="GO" id="GO:0016020">
    <property type="term" value="C:membrane"/>
    <property type="evidence" value="ECO:0007669"/>
    <property type="project" value="UniProtKB-SubCell"/>
</dbReference>
<evidence type="ECO:0000259" key="6">
    <source>
        <dbReference type="Pfam" id="PF07219"/>
    </source>
</evidence>
<evidence type="ECO:0000256" key="4">
    <source>
        <dbReference type="ARBA" id="ARBA00023136"/>
    </source>
</evidence>
<keyword evidence="3 5" id="KW-1133">Transmembrane helix</keyword>
<organism evidence="7 8">
    <name type="scientific">Candidatus Amphirhobacter heronislandensis</name>
    <dbReference type="NCBI Taxonomy" id="1732024"/>
    <lineage>
        <taxon>Bacteria</taxon>
        <taxon>Pseudomonadati</taxon>
        <taxon>Pseudomonadota</taxon>
        <taxon>Gammaproteobacteria</taxon>
        <taxon>Candidatus Tethybacterales</taxon>
        <taxon>Candidatus Tethybacteraceae</taxon>
        <taxon>Candidatus Amphirhobacter</taxon>
    </lineage>
</organism>
<evidence type="ECO:0000313" key="8">
    <source>
        <dbReference type="Proteomes" id="UP000604381"/>
    </source>
</evidence>
<gene>
    <name evidence="7" type="ORF">ISN26_02775</name>
</gene>
<keyword evidence="4 5" id="KW-0472">Membrane</keyword>
<accession>A0A930UFU7</accession>
<keyword evidence="8" id="KW-1185">Reference proteome</keyword>